<feature type="transmembrane region" description="Helical" evidence="5">
    <location>
        <begin position="129"/>
        <end position="148"/>
    </location>
</feature>
<organism evidence="7 8">
    <name type="scientific">Carex littledalei</name>
    <dbReference type="NCBI Taxonomy" id="544730"/>
    <lineage>
        <taxon>Eukaryota</taxon>
        <taxon>Viridiplantae</taxon>
        <taxon>Streptophyta</taxon>
        <taxon>Embryophyta</taxon>
        <taxon>Tracheophyta</taxon>
        <taxon>Spermatophyta</taxon>
        <taxon>Magnoliopsida</taxon>
        <taxon>Liliopsida</taxon>
        <taxon>Poales</taxon>
        <taxon>Cyperaceae</taxon>
        <taxon>Cyperoideae</taxon>
        <taxon>Cariceae</taxon>
        <taxon>Carex</taxon>
        <taxon>Carex subgen. Euthyceras</taxon>
    </lineage>
</organism>
<dbReference type="AlphaFoldDB" id="A0A833R483"/>
<sequence>MHRHQSSSTQSISSTSMLPSDSLLPIVQCPNCGIDVKRLVSGTTANPQRIFYRCVNYKKKTCSCRFWMWEEDYEAYLRDIGVVGMRSDPEHDQSESDRIFPNRIVARFDNEIGKLKKQNSQIVALAEKIIFLLVINVVVMMSILIVIMRK</sequence>
<evidence type="ECO:0000256" key="2">
    <source>
        <dbReference type="ARBA" id="ARBA00022771"/>
    </source>
</evidence>
<evidence type="ECO:0000313" key="8">
    <source>
        <dbReference type="Proteomes" id="UP000623129"/>
    </source>
</evidence>
<accession>A0A833R483</accession>
<dbReference type="PROSITE" id="PS51999">
    <property type="entry name" value="ZF_GRF"/>
    <property type="match status" value="1"/>
</dbReference>
<keyword evidence="1" id="KW-0479">Metal-binding</keyword>
<feature type="domain" description="GRF-type" evidence="6">
    <location>
        <begin position="29"/>
        <end position="73"/>
    </location>
</feature>
<dbReference type="GO" id="GO:0008270">
    <property type="term" value="F:zinc ion binding"/>
    <property type="evidence" value="ECO:0007669"/>
    <property type="project" value="UniProtKB-KW"/>
</dbReference>
<name>A0A833R483_9POAL</name>
<dbReference type="EMBL" id="SWLB01000014">
    <property type="protein sequence ID" value="KAF3329603.1"/>
    <property type="molecule type" value="Genomic_DNA"/>
</dbReference>
<dbReference type="PANTHER" id="PTHR33680">
    <property type="entry name" value="OS07G0190500 PROTEIN"/>
    <property type="match status" value="1"/>
</dbReference>
<evidence type="ECO:0000256" key="1">
    <source>
        <dbReference type="ARBA" id="ARBA00022723"/>
    </source>
</evidence>
<reference evidence="7" key="1">
    <citation type="submission" date="2020-01" db="EMBL/GenBank/DDBJ databases">
        <title>Genome sequence of Kobresia littledalei, the first chromosome-level genome in the family Cyperaceae.</title>
        <authorList>
            <person name="Qu G."/>
        </authorList>
    </citation>
    <scope>NUCLEOTIDE SEQUENCE</scope>
    <source>
        <strain evidence="7">C.B.Clarke</strain>
        <tissue evidence="7">Leaf</tissue>
    </source>
</reference>
<keyword evidence="8" id="KW-1185">Reference proteome</keyword>
<evidence type="ECO:0000259" key="6">
    <source>
        <dbReference type="PROSITE" id="PS51999"/>
    </source>
</evidence>
<keyword evidence="5" id="KW-0812">Transmembrane</keyword>
<keyword evidence="5" id="KW-1133">Transmembrane helix</keyword>
<evidence type="ECO:0000256" key="5">
    <source>
        <dbReference type="SAM" id="Phobius"/>
    </source>
</evidence>
<keyword evidence="5" id="KW-0472">Membrane</keyword>
<keyword evidence="3" id="KW-0862">Zinc</keyword>
<protein>
    <submittedName>
        <fullName evidence="7">GRF zinc finger</fullName>
    </submittedName>
</protein>
<dbReference type="PANTHER" id="PTHR33680:SF7">
    <property type="entry name" value="OS02G0474200 PROTEIN"/>
    <property type="match status" value="1"/>
</dbReference>
<keyword evidence="2 4" id="KW-0863">Zinc-finger</keyword>
<comment type="caution">
    <text evidence="7">The sequence shown here is derived from an EMBL/GenBank/DDBJ whole genome shotgun (WGS) entry which is preliminary data.</text>
</comment>
<dbReference type="OrthoDB" id="662982at2759"/>
<dbReference type="Proteomes" id="UP000623129">
    <property type="component" value="Unassembled WGS sequence"/>
</dbReference>
<evidence type="ECO:0000256" key="4">
    <source>
        <dbReference type="PROSITE-ProRule" id="PRU01343"/>
    </source>
</evidence>
<evidence type="ECO:0000313" key="7">
    <source>
        <dbReference type="EMBL" id="KAF3329603.1"/>
    </source>
</evidence>
<evidence type="ECO:0000256" key="3">
    <source>
        <dbReference type="ARBA" id="ARBA00022833"/>
    </source>
</evidence>
<proteinExistence type="predicted"/>
<dbReference type="InterPro" id="IPR010666">
    <property type="entry name" value="Znf_GRF"/>
</dbReference>
<gene>
    <name evidence="7" type="ORF">FCM35_KLT04934</name>
</gene>